<evidence type="ECO:0000256" key="1">
    <source>
        <dbReference type="ARBA" id="ARBA00023002"/>
    </source>
</evidence>
<dbReference type="InterPro" id="IPR046951">
    <property type="entry name" value="CEOS"/>
</dbReference>
<name>A0A3N0J0F6_9ACTN</name>
<dbReference type="OrthoDB" id="9804592at2"/>
<sequence>MKTMGFVKSHKCGEKRRALIPTDFQSIKHRDSLYFEQGYGESVGFSDEDYASLGAHIVSREECLACDIITDVKLGDADYLDDIEDGKVLFGWAHAVQSLDFTSSVIKGSHTVVAWEEIFEDGRYIFYRNREIAGEAGVLQAYMYCGKMPYDTRVAILGNGQTAKGAMRILHGLGAEVDVYPRRLEKLFRKNMFDYDVLVNCVMWDTNRTDRIIYREDLSKMKTGTMIIDISCDPGLEVETTRATTIEDPVYEVDGVIHYAVDNTPAMYPITVTKTLSSGISKYIDIMIEGEYPGNVQEATVIRGGRIQDERIRSFREARGLFCE</sequence>
<dbReference type="Proteomes" id="UP000253817">
    <property type="component" value="Unassembled WGS sequence"/>
</dbReference>
<reference evidence="4 6" key="1">
    <citation type="journal article" date="2018" name="Elife">
        <title>Discovery and characterization of a prevalent human gut bacterial enzyme sufficient for the inactivation of a family of plant toxins.</title>
        <authorList>
            <person name="Koppel N."/>
            <person name="Bisanz J.E."/>
            <person name="Pandelia M.E."/>
            <person name="Turnbaugh P.J."/>
            <person name="Balskus E.P."/>
        </authorList>
    </citation>
    <scope>NUCLEOTIDE SEQUENCE [LARGE SCALE GENOMIC DNA]</scope>
    <source>
        <strain evidence="4 6">DSM 16107</strain>
    </source>
</reference>
<dbReference type="EMBL" id="QICC01000012">
    <property type="protein sequence ID" value="RNM42476.1"/>
    <property type="molecule type" value="Genomic_DNA"/>
</dbReference>
<organism evidence="5 7">
    <name type="scientific">Eggerthella sinensis</name>
    <dbReference type="NCBI Taxonomy" id="242230"/>
    <lineage>
        <taxon>Bacteria</taxon>
        <taxon>Bacillati</taxon>
        <taxon>Actinomycetota</taxon>
        <taxon>Coriobacteriia</taxon>
        <taxon>Eggerthellales</taxon>
        <taxon>Eggerthellaceae</taxon>
        <taxon>Eggerthella</taxon>
    </lineage>
</organism>
<feature type="domain" description="Alanine dehydrogenase/pyridine nucleotide transhydrogenase N-terminal" evidence="3">
    <location>
        <begin position="5"/>
        <end position="133"/>
    </location>
</feature>
<evidence type="ECO:0000313" key="4">
    <source>
        <dbReference type="EMBL" id="RDB70513.1"/>
    </source>
</evidence>
<accession>A0A3N0J0F6</accession>
<evidence type="ECO:0000313" key="7">
    <source>
        <dbReference type="Proteomes" id="UP000270112"/>
    </source>
</evidence>
<feature type="domain" description="Alanine dehydrogenase/pyridine nucleotide transhydrogenase NAD(H)-binding" evidence="2">
    <location>
        <begin position="141"/>
        <end position="260"/>
    </location>
</feature>
<evidence type="ECO:0000259" key="2">
    <source>
        <dbReference type="SMART" id="SM01002"/>
    </source>
</evidence>
<dbReference type="Pfam" id="PF01262">
    <property type="entry name" value="AlaDh_PNT_C"/>
    <property type="match status" value="1"/>
</dbReference>
<dbReference type="RefSeq" id="WP_114545541.1">
    <property type="nucleotide sequence ID" value="NZ_CALJMG010000105.1"/>
</dbReference>
<evidence type="ECO:0000313" key="6">
    <source>
        <dbReference type="Proteomes" id="UP000253817"/>
    </source>
</evidence>
<dbReference type="GO" id="GO:0005886">
    <property type="term" value="C:plasma membrane"/>
    <property type="evidence" value="ECO:0007669"/>
    <property type="project" value="TreeGrafter"/>
</dbReference>
<dbReference type="Gene3D" id="3.40.50.720">
    <property type="entry name" value="NAD(P)-binding Rossmann-like Domain"/>
    <property type="match status" value="2"/>
</dbReference>
<dbReference type="GO" id="GO:0000286">
    <property type="term" value="F:alanine dehydrogenase activity"/>
    <property type="evidence" value="ECO:0007669"/>
    <property type="project" value="TreeGrafter"/>
</dbReference>
<dbReference type="SUPFAM" id="SSF52283">
    <property type="entry name" value="Formate/glycerate dehydrogenase catalytic domain-like"/>
    <property type="match status" value="1"/>
</dbReference>
<dbReference type="EMBL" id="PPTT01000005">
    <property type="protein sequence ID" value="RDB70513.1"/>
    <property type="molecule type" value="Genomic_DNA"/>
</dbReference>
<protein>
    <submittedName>
        <fullName evidence="5">N(5)-(Carboxyethyl)ornithine synthase</fullName>
    </submittedName>
</protein>
<dbReference type="GO" id="GO:0047126">
    <property type="term" value="F:N5-(carboxyethyl)ornithine synthase activity"/>
    <property type="evidence" value="ECO:0007669"/>
    <property type="project" value="InterPro"/>
</dbReference>
<dbReference type="SUPFAM" id="SSF51735">
    <property type="entry name" value="NAD(P)-binding Rossmann-fold domains"/>
    <property type="match status" value="1"/>
</dbReference>
<evidence type="ECO:0000313" key="5">
    <source>
        <dbReference type="EMBL" id="RNM42476.1"/>
    </source>
</evidence>
<dbReference type="InterPro" id="IPR007698">
    <property type="entry name" value="AlaDH/PNT_NAD(H)-bd"/>
</dbReference>
<dbReference type="PANTHER" id="PTHR42795">
    <property type="entry name" value="ALANINE DEHYDROGENASE"/>
    <property type="match status" value="1"/>
</dbReference>
<reference evidence="7" key="2">
    <citation type="submission" date="2018-05" db="EMBL/GenBank/DDBJ databases">
        <title>Genome Sequencing of selected type strains of the family Eggerthellaceae.</title>
        <authorList>
            <person name="Danylec N."/>
            <person name="Stoll D.A."/>
            <person name="Doetsch A."/>
            <person name="Huch M."/>
        </authorList>
    </citation>
    <scope>NUCLEOTIDE SEQUENCE [LARGE SCALE GENOMIC DNA]</scope>
    <source>
        <strain evidence="7">DSM 16107</strain>
    </source>
</reference>
<comment type="caution">
    <text evidence="5">The sequence shown here is derived from an EMBL/GenBank/DDBJ whole genome shotgun (WGS) entry which is preliminary data.</text>
</comment>
<dbReference type="InterPro" id="IPR007886">
    <property type="entry name" value="AlaDH/PNT_N"/>
</dbReference>
<keyword evidence="6" id="KW-1185">Reference proteome</keyword>
<dbReference type="PANTHER" id="PTHR42795:SF1">
    <property type="entry name" value="ALANINE DEHYDROGENASE"/>
    <property type="match status" value="1"/>
</dbReference>
<keyword evidence="1" id="KW-0560">Oxidoreductase</keyword>
<proteinExistence type="predicted"/>
<dbReference type="AlphaFoldDB" id="A0A3N0J0F6"/>
<dbReference type="GO" id="GO:0006524">
    <property type="term" value="P:alanine catabolic process"/>
    <property type="evidence" value="ECO:0007669"/>
    <property type="project" value="TreeGrafter"/>
</dbReference>
<dbReference type="CDD" id="cd12181">
    <property type="entry name" value="ceo_syn"/>
    <property type="match status" value="1"/>
</dbReference>
<dbReference type="SMART" id="SM01002">
    <property type="entry name" value="AlaDh_PNT_C"/>
    <property type="match status" value="1"/>
</dbReference>
<dbReference type="Proteomes" id="UP000270112">
    <property type="component" value="Unassembled WGS sequence"/>
</dbReference>
<evidence type="ECO:0000259" key="3">
    <source>
        <dbReference type="SMART" id="SM01003"/>
    </source>
</evidence>
<reference evidence="5" key="3">
    <citation type="journal article" date="2019" name="Microbiol. Resour. Announc.">
        <title>Draft Genome Sequences of Type Strains of Gordonibacter faecihominis, Paraeggerthella hongkongensis, Parvibacter caecicola,Slackia equolifaciens, Slackia faecicanis, and Slackia isoflavoniconvertens.</title>
        <authorList>
            <person name="Danylec N."/>
            <person name="Stoll D.A."/>
            <person name="Dotsch A."/>
            <person name="Huch M."/>
        </authorList>
    </citation>
    <scope>NUCLEOTIDE SEQUENCE</scope>
    <source>
        <strain evidence="5">DSM 16107</strain>
    </source>
</reference>
<dbReference type="Pfam" id="PF05222">
    <property type="entry name" value="AlaDh_PNT_N"/>
    <property type="match status" value="1"/>
</dbReference>
<gene>
    <name evidence="4" type="ORF">C1876_04465</name>
    <name evidence="5" type="ORF">DMP09_04770</name>
</gene>
<dbReference type="InterPro" id="IPR036291">
    <property type="entry name" value="NAD(P)-bd_dom_sf"/>
</dbReference>
<dbReference type="SMART" id="SM01003">
    <property type="entry name" value="AlaDh_PNT_N"/>
    <property type="match status" value="1"/>
</dbReference>